<proteinExistence type="predicted"/>
<comment type="caution">
    <text evidence="1">The sequence shown here is derived from an EMBL/GenBank/DDBJ whole genome shotgun (WGS) entry which is preliminary data.</text>
</comment>
<dbReference type="AlphaFoldDB" id="A0A2H0YLF2"/>
<evidence type="ECO:0000313" key="2">
    <source>
        <dbReference type="Proteomes" id="UP000230088"/>
    </source>
</evidence>
<sequence>MTIFKPGEVVLVPFPFTDWSNLKQRPALIISSQNFNRRQSDVILCAITSHIPEKFSPEEYFLPKTDQISAGLLKPSIVKIGKIITLNQTLVRKTLGKISKNTLREIFKGVYQILKNE</sequence>
<dbReference type="Gene3D" id="2.30.30.110">
    <property type="match status" value="1"/>
</dbReference>
<dbReference type="Pfam" id="PF02452">
    <property type="entry name" value="PemK_toxin"/>
    <property type="match status" value="1"/>
</dbReference>
<accession>A0A2H0YLF2</accession>
<dbReference type="InterPro" id="IPR011067">
    <property type="entry name" value="Plasmid_toxin/cell-grow_inhib"/>
</dbReference>
<gene>
    <name evidence="1" type="ORF">COT33_02550</name>
</gene>
<protein>
    <submittedName>
        <fullName evidence="1">Type II toxin-antitoxin system PemK/MazF family toxin</fullName>
    </submittedName>
</protein>
<dbReference type="GO" id="GO:0003677">
    <property type="term" value="F:DNA binding"/>
    <property type="evidence" value="ECO:0007669"/>
    <property type="project" value="InterPro"/>
</dbReference>
<dbReference type="InterPro" id="IPR003477">
    <property type="entry name" value="PemK-like"/>
</dbReference>
<evidence type="ECO:0000313" key="1">
    <source>
        <dbReference type="EMBL" id="PIS39321.1"/>
    </source>
</evidence>
<organism evidence="1 2">
    <name type="scientific">Candidatus Nealsonbacteria bacterium CG08_land_8_20_14_0_20_38_20</name>
    <dbReference type="NCBI Taxonomy" id="1974705"/>
    <lineage>
        <taxon>Bacteria</taxon>
        <taxon>Candidatus Nealsoniibacteriota</taxon>
    </lineage>
</organism>
<reference evidence="2" key="1">
    <citation type="submission" date="2017-09" db="EMBL/GenBank/DDBJ databases">
        <title>Depth-based differentiation of microbial function through sediment-hosted aquifers and enrichment of novel symbionts in the deep terrestrial subsurface.</title>
        <authorList>
            <person name="Probst A.J."/>
            <person name="Ladd B."/>
            <person name="Jarett J.K."/>
            <person name="Geller-Mcgrath D.E."/>
            <person name="Sieber C.M.K."/>
            <person name="Emerson J.B."/>
            <person name="Anantharaman K."/>
            <person name="Thomas B.C."/>
            <person name="Malmstrom R."/>
            <person name="Stieglmeier M."/>
            <person name="Klingl A."/>
            <person name="Woyke T."/>
            <person name="Ryan C.M."/>
            <person name="Banfield J.F."/>
        </authorList>
    </citation>
    <scope>NUCLEOTIDE SEQUENCE [LARGE SCALE GENOMIC DNA]</scope>
</reference>
<dbReference type="EMBL" id="PEYD01000048">
    <property type="protein sequence ID" value="PIS39321.1"/>
    <property type="molecule type" value="Genomic_DNA"/>
</dbReference>
<dbReference type="Proteomes" id="UP000230088">
    <property type="component" value="Unassembled WGS sequence"/>
</dbReference>
<name>A0A2H0YLF2_9BACT</name>
<dbReference type="SUPFAM" id="SSF50118">
    <property type="entry name" value="Cell growth inhibitor/plasmid maintenance toxic component"/>
    <property type="match status" value="1"/>
</dbReference>